<accession>A0A139N5A4</accession>
<evidence type="ECO:0000313" key="2">
    <source>
        <dbReference type="Proteomes" id="UP000070377"/>
    </source>
</evidence>
<name>A0A139N5A4_STRCR</name>
<proteinExistence type="predicted"/>
<dbReference type="AlphaFoldDB" id="A0A139N5A4"/>
<dbReference type="InterPro" id="IPR021477">
    <property type="entry name" value="TVIIS_effector_SACOL2603_fam"/>
</dbReference>
<comment type="caution">
    <text evidence="1">The sequence shown here is derived from an EMBL/GenBank/DDBJ whole genome shotgun (WGS) entry which is preliminary data.</text>
</comment>
<dbReference type="Proteomes" id="UP000070377">
    <property type="component" value="Unassembled WGS sequence"/>
</dbReference>
<dbReference type="NCBIfam" id="TIGR04197">
    <property type="entry name" value="T7SS_SACOL2603"/>
    <property type="match status" value="1"/>
</dbReference>
<dbReference type="EMBL" id="LQRD01000009">
    <property type="protein sequence ID" value="KXT71180.1"/>
    <property type="molecule type" value="Genomic_DNA"/>
</dbReference>
<organism evidence="1 2">
    <name type="scientific">Streptococcus cristatus</name>
    <dbReference type="NCBI Taxonomy" id="45634"/>
    <lineage>
        <taxon>Bacteria</taxon>
        <taxon>Bacillati</taxon>
        <taxon>Bacillota</taxon>
        <taxon>Bacilli</taxon>
        <taxon>Lactobacillales</taxon>
        <taxon>Streptococcaceae</taxon>
        <taxon>Streptococcus</taxon>
    </lineage>
</organism>
<sequence>MGQVKSEKGKASTIATAIVSASNSITTAGTVTRDKTSSYTANTVGRRLIINEASIAKNIQSKIGEFVKLIHSAANEFEVADEKISTLWQNSLPLDQNKGTTGLPSLYSNPSFVPQNNLFKE</sequence>
<gene>
    <name evidence="1" type="ORF">SCRDD08_00137</name>
</gene>
<dbReference type="STRING" id="45634.SCRDD08_00137"/>
<dbReference type="RefSeq" id="WP_061421994.1">
    <property type="nucleotide sequence ID" value="NZ_KQ969062.1"/>
</dbReference>
<evidence type="ECO:0008006" key="3">
    <source>
        <dbReference type="Google" id="ProtNLM"/>
    </source>
</evidence>
<dbReference type="PATRIC" id="fig|45634.12.peg.145"/>
<evidence type="ECO:0000313" key="1">
    <source>
        <dbReference type="EMBL" id="KXT71180.1"/>
    </source>
</evidence>
<reference evidence="1 2" key="1">
    <citation type="submission" date="2016-01" db="EMBL/GenBank/DDBJ databases">
        <title>Highly variable Streptococcus oralis are common among viridans streptococci isolated from primates.</title>
        <authorList>
            <person name="Denapaite D."/>
            <person name="Rieger M."/>
            <person name="Koendgen S."/>
            <person name="Brueckner R."/>
            <person name="Ochigava I."/>
            <person name="Kappeler P."/>
            <person name="Maetz-Rensing K."/>
            <person name="Leendertz F."/>
            <person name="Hakenbeck R."/>
        </authorList>
    </citation>
    <scope>NUCLEOTIDE SEQUENCE [LARGE SCALE GENOMIC DNA]</scope>
    <source>
        <strain evidence="1 2">DD08</strain>
    </source>
</reference>
<protein>
    <recommendedName>
        <fullName evidence="3">Type VII secretion effector</fullName>
    </recommendedName>
</protein>